<evidence type="ECO:0000313" key="5">
    <source>
        <dbReference type="EMBL" id="EAU40053.1"/>
    </source>
</evidence>
<proteinExistence type="inferred from homology"/>
<dbReference type="InterPro" id="IPR036412">
    <property type="entry name" value="HAD-like_sf"/>
</dbReference>
<dbReference type="PANTHER" id="PTHR46193">
    <property type="entry name" value="6-PHOSPHOGLUCONATE PHOSPHATASE"/>
    <property type="match status" value="1"/>
</dbReference>
<evidence type="ECO:0000256" key="4">
    <source>
        <dbReference type="ARBA" id="ARBA00022842"/>
    </source>
</evidence>
<dbReference type="Pfam" id="PF13419">
    <property type="entry name" value="HAD_2"/>
    <property type="match status" value="1"/>
</dbReference>
<keyword evidence="3" id="KW-0479">Metal-binding</keyword>
<name>Q0FYE2_9HYPH</name>
<reference evidence="5 6" key="1">
    <citation type="journal article" date="2010" name="J. Bacteriol.">
        <title>Genome sequence of Fulvimarina pelagi HTCC2506T, a Mn(II)-oxidizing alphaproteobacterium possessing an aerobic anoxygenic photosynthetic gene cluster and Xanthorhodopsin.</title>
        <authorList>
            <person name="Kang I."/>
            <person name="Oh H.M."/>
            <person name="Lim S.I."/>
            <person name="Ferriera S."/>
            <person name="Giovannoni S.J."/>
            <person name="Cho J.C."/>
        </authorList>
    </citation>
    <scope>NUCLEOTIDE SEQUENCE [LARGE SCALE GENOMIC DNA]</scope>
    <source>
        <strain evidence="5 6">HTCC2506</strain>
    </source>
</reference>
<dbReference type="HOGENOM" id="CLU_045011_13_2_5"/>
<dbReference type="SFLD" id="SFLDG01129">
    <property type="entry name" value="C1.5:_HAD__Beta-PGM__Phosphata"/>
    <property type="match status" value="1"/>
</dbReference>
<dbReference type="InterPro" id="IPR023198">
    <property type="entry name" value="PGP-like_dom2"/>
</dbReference>
<dbReference type="Proteomes" id="UP000004310">
    <property type="component" value="Unassembled WGS sequence"/>
</dbReference>
<dbReference type="EMBL" id="AATP01000010">
    <property type="protein sequence ID" value="EAU40053.1"/>
    <property type="molecule type" value="Genomic_DNA"/>
</dbReference>
<evidence type="ECO:0000256" key="1">
    <source>
        <dbReference type="ARBA" id="ARBA00001946"/>
    </source>
</evidence>
<keyword evidence="6" id="KW-1185">Reference proteome</keyword>
<comment type="caution">
    <text evidence="5">The sequence shown here is derived from an EMBL/GenBank/DDBJ whole genome shotgun (WGS) entry which is preliminary data.</text>
</comment>
<dbReference type="InterPro" id="IPR023214">
    <property type="entry name" value="HAD_sf"/>
</dbReference>
<dbReference type="SUPFAM" id="SSF56784">
    <property type="entry name" value="HAD-like"/>
    <property type="match status" value="1"/>
</dbReference>
<dbReference type="InterPro" id="IPR006439">
    <property type="entry name" value="HAD-SF_hydro_IA"/>
</dbReference>
<dbReference type="SFLD" id="SFLDS00003">
    <property type="entry name" value="Haloacid_Dehalogenase"/>
    <property type="match status" value="1"/>
</dbReference>
<sequence>MKAACEISAAQAWRLTATRDTAARKFLRCSLQGTVTMPMPKLMIFDCDGVLVDSEIIAADVEAKLIAEYGVEMSAEDLAIRFAGLTFPVILEKISEESGQPMSASLIERADAEIDRRLGEEVEEIAGAREAIEAFAAKGVPICICSNSSSKRLELELDHVGLWDYFGPHVFAALEVGTKQGKPAPDVFLHACETFGVKPSDTFVIEDSVHGVSAASAAGCRVVGFTGASHTFPGHAEALTEAGATTVVSKLKDLSATVEALSEFNEI</sequence>
<dbReference type="STRING" id="217511.GCA_001463845_03068"/>
<keyword evidence="4" id="KW-0460">Magnesium</keyword>
<gene>
    <name evidence="5" type="ORF">FP2506_02390</name>
</gene>
<accession>Q0FYE2</accession>
<dbReference type="eggNOG" id="COG0637">
    <property type="taxonomic scope" value="Bacteria"/>
</dbReference>
<dbReference type="AlphaFoldDB" id="Q0FYE2"/>
<organism evidence="5 6">
    <name type="scientific">Fulvimarina pelagi HTCC2506</name>
    <dbReference type="NCBI Taxonomy" id="314231"/>
    <lineage>
        <taxon>Bacteria</taxon>
        <taxon>Pseudomonadati</taxon>
        <taxon>Pseudomonadota</taxon>
        <taxon>Alphaproteobacteria</taxon>
        <taxon>Hyphomicrobiales</taxon>
        <taxon>Aurantimonadaceae</taxon>
        <taxon>Fulvimarina</taxon>
    </lineage>
</organism>
<dbReference type="NCBIfam" id="TIGR01509">
    <property type="entry name" value="HAD-SF-IA-v3"/>
    <property type="match status" value="1"/>
</dbReference>
<comment type="similarity">
    <text evidence="2">Belongs to the HAD-like hydrolase superfamily. CbbY/CbbZ/Gph/YieH family.</text>
</comment>
<dbReference type="GO" id="GO:0003824">
    <property type="term" value="F:catalytic activity"/>
    <property type="evidence" value="ECO:0007669"/>
    <property type="project" value="UniProtKB-ARBA"/>
</dbReference>
<protein>
    <submittedName>
        <fullName evidence="5">Uncharacterized protein</fullName>
    </submittedName>
</protein>
<dbReference type="InterPro" id="IPR041492">
    <property type="entry name" value="HAD_2"/>
</dbReference>
<dbReference type="InterPro" id="IPR051600">
    <property type="entry name" value="Beta-PGM-like"/>
</dbReference>
<dbReference type="Gene3D" id="1.10.150.240">
    <property type="entry name" value="Putative phosphatase, domain 2"/>
    <property type="match status" value="1"/>
</dbReference>
<evidence type="ECO:0000256" key="3">
    <source>
        <dbReference type="ARBA" id="ARBA00022723"/>
    </source>
</evidence>
<dbReference type="GO" id="GO:0046872">
    <property type="term" value="F:metal ion binding"/>
    <property type="evidence" value="ECO:0007669"/>
    <property type="project" value="UniProtKB-KW"/>
</dbReference>
<evidence type="ECO:0000313" key="6">
    <source>
        <dbReference type="Proteomes" id="UP000004310"/>
    </source>
</evidence>
<dbReference type="SFLD" id="SFLDG01135">
    <property type="entry name" value="C1.5.6:_HAD__Beta-PGM__Phospha"/>
    <property type="match status" value="1"/>
</dbReference>
<evidence type="ECO:0000256" key="2">
    <source>
        <dbReference type="ARBA" id="ARBA00006171"/>
    </source>
</evidence>
<dbReference type="Gene3D" id="3.40.50.1000">
    <property type="entry name" value="HAD superfamily/HAD-like"/>
    <property type="match status" value="1"/>
</dbReference>
<comment type="cofactor">
    <cofactor evidence="1">
        <name>Mg(2+)</name>
        <dbReference type="ChEBI" id="CHEBI:18420"/>
    </cofactor>
</comment>
<dbReference type="PANTHER" id="PTHR46193:SF10">
    <property type="entry name" value="6-PHOSPHOGLUCONATE PHOSPHATASE"/>
    <property type="match status" value="1"/>
</dbReference>